<dbReference type="PROSITE" id="PS00972">
    <property type="entry name" value="USP_1"/>
    <property type="match status" value="1"/>
</dbReference>
<dbReference type="InterPro" id="IPR001394">
    <property type="entry name" value="Peptidase_C19_UCH"/>
</dbReference>
<evidence type="ECO:0000256" key="2">
    <source>
        <dbReference type="ARBA" id="ARBA00012759"/>
    </source>
</evidence>
<evidence type="ECO:0000256" key="1">
    <source>
        <dbReference type="ARBA" id="ARBA00000707"/>
    </source>
</evidence>
<accession>A0A8H3EVQ4</accession>
<feature type="domain" description="USP" evidence="8">
    <location>
        <begin position="427"/>
        <end position="1020"/>
    </location>
</feature>
<feature type="compositionally biased region" description="Basic and acidic residues" evidence="7">
    <location>
        <begin position="585"/>
        <end position="598"/>
    </location>
</feature>
<evidence type="ECO:0000256" key="5">
    <source>
        <dbReference type="ARBA" id="ARBA00022801"/>
    </source>
</evidence>
<dbReference type="InterPro" id="IPR038765">
    <property type="entry name" value="Papain-like_cys_pep_sf"/>
</dbReference>
<dbReference type="InterPro" id="IPR018200">
    <property type="entry name" value="USP_CS"/>
</dbReference>
<dbReference type="PANTHER" id="PTHR43982">
    <property type="entry name" value="UBIQUITIN CARBOXYL-TERMINAL HYDROLASE"/>
    <property type="match status" value="1"/>
</dbReference>
<gene>
    <name evidence="9" type="ORF">GOMPHAMPRED_007344</name>
</gene>
<dbReference type="Pfam" id="PF00443">
    <property type="entry name" value="UCH"/>
    <property type="match status" value="1"/>
</dbReference>
<evidence type="ECO:0000313" key="9">
    <source>
        <dbReference type="EMBL" id="CAF9911203.1"/>
    </source>
</evidence>
<dbReference type="EC" id="3.4.19.12" evidence="2"/>
<keyword evidence="5" id="KW-0378">Hydrolase</keyword>
<feature type="compositionally biased region" description="Polar residues" evidence="7">
    <location>
        <begin position="638"/>
        <end position="652"/>
    </location>
</feature>
<comment type="catalytic activity">
    <reaction evidence="1">
        <text>Thiol-dependent hydrolysis of ester, thioester, amide, peptide and isopeptide bonds formed by the C-terminal Gly of ubiquitin (a 76-residue protein attached to proteins as an intracellular targeting signal).</text>
        <dbReference type="EC" id="3.4.19.12"/>
    </reaction>
</comment>
<proteinExistence type="predicted"/>
<dbReference type="OrthoDB" id="2420415at2759"/>
<keyword evidence="4" id="KW-0833">Ubl conjugation pathway</keyword>
<comment type="caution">
    <text evidence="9">The sequence shown here is derived from an EMBL/GenBank/DDBJ whole genome shotgun (WGS) entry which is preliminary data.</text>
</comment>
<feature type="compositionally biased region" description="Polar residues" evidence="7">
    <location>
        <begin position="563"/>
        <end position="575"/>
    </location>
</feature>
<dbReference type="SUPFAM" id="SSF54001">
    <property type="entry name" value="Cysteine proteinases"/>
    <property type="match status" value="1"/>
</dbReference>
<dbReference type="GO" id="GO:0070628">
    <property type="term" value="F:proteasome binding"/>
    <property type="evidence" value="ECO:0007669"/>
    <property type="project" value="TreeGrafter"/>
</dbReference>
<sequence length="1073" mass="120568">MDADPAKFEGHAIPSCLTVMGNLKTYINNSLTSEPKKIRDTNKKWILCFGTSCTPLMEFLGFVKEDGAWMPPHPDLQDGEPYMTPLNILLDDVSCELDTLMNQQSEDEKRITKTFVELKPDINWAKKLLACDDYKKSLASRTSGLSAEDEHPYYAGLGAVSDFHDSLIQFAYEQQIACDMASSSYYLESLNGIAEGRKSEDLKTKAAIEASTGKLSSTEIKEAYASFNLDIRNPRLDDEHIIGVFKSRAADAPLHEAELRRNLTIIGRHRQSQRIEEFAANTVRTYEQALSWLGASAEMDDSFIVAMFEVKLNENPAHEELARSCVKIIATHRRSQALTQWINTGELGDIEMNVEHAYQLLELPDRTISDDLIIPSFLVLVSDNPSKKHNYEKALRAIAEERNSDFLRAHLTDMDSGSGQRLTDWPVGLSNIGNTCYLNSLLQYFFSIKPVRILVLDFENYKEDLSSGSILQKEVGGRKITKIEAARSQAFTNELRALFENMVTSTSKTVTPRKELARLTILSSQSEANVKTRRESVSFGRRPMSQAEAMAQMGNSPVAEKASLTQSNTASNTLEAITDVDTMDEDKASESTLVDKDNITSNEMAKQVEALDNKENLAPMDVDIPRPRSPEKRPQPLATASPSRANEQSIEESVTAGKSDEGSVPDEAPRRPPPPVPPKTPPPVPPKSNISSKTDDMHVEVEFEATQRDVTEVIDNVFFQLQCAIKPDITTDSGQQTDTIKQLFYGKSKETYDSDQIENTEAVFQDIKIQLPDGPRHIYEALDAVFDEHHVRLGSSVETRHSTILSLPPILQIFVSRGQFDRDKGRASKSMHHLGLDKTIYMDRYLETDDPDLSAKRASSWEWKRELRDLRARTQYIETTDVGLTMAESLEATAAYLIDSEGEDEEAVAKRKDLATTIGEAAVRTRYEGQDATKRVATLQKQIDLQFSDFKEHGYNLFAVFIHLGGINSGHYWIFIHDFKEQIWRKYNDGYVTEVGEEEVFSAGDPSRPSTSTFVVYVKAGMEETLTQTICRDIKDETKEMSTDEIGELPAAETPQNWSQQFKKGHDEAFMEY</sequence>
<dbReference type="GO" id="GO:0061136">
    <property type="term" value="P:regulation of proteasomal protein catabolic process"/>
    <property type="evidence" value="ECO:0007669"/>
    <property type="project" value="TreeGrafter"/>
</dbReference>
<dbReference type="PROSITE" id="PS50235">
    <property type="entry name" value="USP_3"/>
    <property type="match status" value="1"/>
</dbReference>
<dbReference type="PROSITE" id="PS00973">
    <property type="entry name" value="USP_2"/>
    <property type="match status" value="1"/>
</dbReference>
<dbReference type="Proteomes" id="UP000664169">
    <property type="component" value="Unassembled WGS sequence"/>
</dbReference>
<dbReference type="Gene3D" id="3.90.70.10">
    <property type="entry name" value="Cysteine proteinases"/>
    <property type="match status" value="2"/>
</dbReference>
<evidence type="ECO:0000256" key="7">
    <source>
        <dbReference type="SAM" id="MobiDB-lite"/>
    </source>
</evidence>
<dbReference type="GO" id="GO:0016579">
    <property type="term" value="P:protein deubiquitination"/>
    <property type="evidence" value="ECO:0007669"/>
    <property type="project" value="InterPro"/>
</dbReference>
<evidence type="ECO:0000259" key="8">
    <source>
        <dbReference type="PROSITE" id="PS50235"/>
    </source>
</evidence>
<keyword evidence="6" id="KW-0788">Thiol protease</keyword>
<dbReference type="InterPro" id="IPR028889">
    <property type="entry name" value="USP"/>
</dbReference>
<feature type="compositionally biased region" description="Pro residues" evidence="7">
    <location>
        <begin position="671"/>
        <end position="686"/>
    </location>
</feature>
<dbReference type="InterPro" id="IPR025305">
    <property type="entry name" value="UCH_repeat_domain"/>
</dbReference>
<evidence type="ECO:0000313" key="10">
    <source>
        <dbReference type="Proteomes" id="UP000664169"/>
    </source>
</evidence>
<dbReference type="GO" id="GO:0043161">
    <property type="term" value="P:proteasome-mediated ubiquitin-dependent protein catabolic process"/>
    <property type="evidence" value="ECO:0007669"/>
    <property type="project" value="InterPro"/>
</dbReference>
<evidence type="ECO:0000256" key="6">
    <source>
        <dbReference type="ARBA" id="ARBA00022807"/>
    </source>
</evidence>
<keyword evidence="10" id="KW-1185">Reference proteome</keyword>
<evidence type="ECO:0000256" key="4">
    <source>
        <dbReference type="ARBA" id="ARBA00022786"/>
    </source>
</evidence>
<keyword evidence="3" id="KW-0645">Protease</keyword>
<dbReference type="PANTHER" id="PTHR43982:SF6">
    <property type="entry name" value="UBIQUITIN CARBOXYL-TERMINAL HYDROLASE 2-RELATED"/>
    <property type="match status" value="1"/>
</dbReference>
<feature type="region of interest" description="Disordered" evidence="7">
    <location>
        <begin position="532"/>
        <end position="694"/>
    </location>
</feature>
<dbReference type="FunFam" id="3.90.70.10:FF:000122">
    <property type="entry name" value="Ubiquitin carboxyl-terminal hydrolase 2"/>
    <property type="match status" value="1"/>
</dbReference>
<dbReference type="InterPro" id="IPR044635">
    <property type="entry name" value="UBP14-like"/>
</dbReference>
<dbReference type="GO" id="GO:0004843">
    <property type="term" value="F:cysteine-type deubiquitinase activity"/>
    <property type="evidence" value="ECO:0007669"/>
    <property type="project" value="UniProtKB-EC"/>
</dbReference>
<protein>
    <recommendedName>
        <fullName evidence="2">ubiquitinyl hydrolase 1</fullName>
        <ecNumber evidence="2">3.4.19.12</ecNumber>
    </recommendedName>
</protein>
<organism evidence="9 10">
    <name type="scientific">Gomphillus americanus</name>
    <dbReference type="NCBI Taxonomy" id="1940652"/>
    <lineage>
        <taxon>Eukaryota</taxon>
        <taxon>Fungi</taxon>
        <taxon>Dikarya</taxon>
        <taxon>Ascomycota</taxon>
        <taxon>Pezizomycotina</taxon>
        <taxon>Lecanoromycetes</taxon>
        <taxon>OSLEUM clade</taxon>
        <taxon>Ostropomycetidae</taxon>
        <taxon>Ostropales</taxon>
        <taxon>Graphidaceae</taxon>
        <taxon>Gomphilloideae</taxon>
        <taxon>Gomphillus</taxon>
    </lineage>
</organism>
<reference evidence="9" key="1">
    <citation type="submission" date="2021-03" db="EMBL/GenBank/DDBJ databases">
        <authorList>
            <person name="Tagirdzhanova G."/>
        </authorList>
    </citation>
    <scope>NUCLEOTIDE SEQUENCE</scope>
</reference>
<name>A0A8H3EVQ4_9LECA</name>
<evidence type="ECO:0000256" key="3">
    <source>
        <dbReference type="ARBA" id="ARBA00022670"/>
    </source>
</evidence>
<dbReference type="AlphaFoldDB" id="A0A8H3EVQ4"/>
<dbReference type="Pfam" id="PF13446">
    <property type="entry name" value="RPT"/>
    <property type="match status" value="4"/>
</dbReference>
<feature type="compositionally biased region" description="Basic and acidic residues" evidence="7">
    <location>
        <begin position="623"/>
        <end position="634"/>
    </location>
</feature>
<dbReference type="EMBL" id="CAJPDQ010000006">
    <property type="protein sequence ID" value="CAF9911203.1"/>
    <property type="molecule type" value="Genomic_DNA"/>
</dbReference>